<organism evidence="1">
    <name type="scientific">Amphimedon queenslandica</name>
    <name type="common">Sponge</name>
    <dbReference type="NCBI Taxonomy" id="400682"/>
    <lineage>
        <taxon>Eukaryota</taxon>
        <taxon>Metazoa</taxon>
        <taxon>Porifera</taxon>
        <taxon>Demospongiae</taxon>
        <taxon>Heteroscleromorpha</taxon>
        <taxon>Haplosclerida</taxon>
        <taxon>Niphatidae</taxon>
        <taxon>Amphimedon</taxon>
    </lineage>
</organism>
<proteinExistence type="predicted"/>
<evidence type="ECO:0000313" key="1">
    <source>
        <dbReference type="EnsemblMetazoa" id="Aqu2.1.44537_001"/>
    </source>
</evidence>
<name>A0A1X7VW21_AMPQE</name>
<protein>
    <submittedName>
        <fullName evidence="1">Uncharacterized protein</fullName>
    </submittedName>
</protein>
<dbReference type="EnsemblMetazoa" id="Aqu2.1.44537_001">
    <property type="protein sequence ID" value="Aqu2.1.44537_001"/>
    <property type="gene ID" value="Aqu2.1.44537"/>
</dbReference>
<dbReference type="InParanoid" id="A0A1X7VW21"/>
<reference evidence="1" key="1">
    <citation type="submission" date="2017-05" db="UniProtKB">
        <authorList>
            <consortium name="EnsemblMetazoa"/>
        </authorList>
    </citation>
    <scope>IDENTIFICATION</scope>
</reference>
<accession>A0A1X7VW21</accession>
<sequence length="32" mass="3829">ELYKNNSLFYSHPYALQLFLYYDDVEVCNPLG</sequence>
<dbReference type="AlphaFoldDB" id="A0A1X7VW21"/>